<feature type="domain" description="Helicase C-terminal" evidence="2">
    <location>
        <begin position="548"/>
        <end position="700"/>
    </location>
</feature>
<dbReference type="CDD" id="cd09203">
    <property type="entry name" value="PLDc_N_DEXD_b1"/>
    <property type="match status" value="1"/>
</dbReference>
<feature type="domain" description="Helicase ATP-binding" evidence="1">
    <location>
        <begin position="334"/>
        <end position="489"/>
    </location>
</feature>
<dbReference type="InterPro" id="IPR027417">
    <property type="entry name" value="P-loop_NTPase"/>
</dbReference>
<dbReference type="SUPFAM" id="SSF56024">
    <property type="entry name" value="Phospholipase D/nuclease"/>
    <property type="match status" value="1"/>
</dbReference>
<dbReference type="PANTHER" id="PTHR47962:SF7">
    <property type="entry name" value="MITOCHONDRIAL ATP-DEPENDENT HELICASE IRC3-RELATED"/>
    <property type="match status" value="1"/>
</dbReference>
<evidence type="ECO:0000313" key="3">
    <source>
        <dbReference type="EMBL" id="MFD0984669.1"/>
    </source>
</evidence>
<dbReference type="SMART" id="SM00487">
    <property type="entry name" value="DEXDc"/>
    <property type="match status" value="1"/>
</dbReference>
<comment type="caution">
    <text evidence="3">The sequence shown here is derived from an EMBL/GenBank/DDBJ whole genome shotgun (WGS) entry which is preliminary data.</text>
</comment>
<dbReference type="CDD" id="cd18032">
    <property type="entry name" value="DEXHc_RE_I_III_res"/>
    <property type="match status" value="1"/>
</dbReference>
<accession>A0ABW3J2V6</accession>
<dbReference type="PROSITE" id="PS51192">
    <property type="entry name" value="HELICASE_ATP_BIND_1"/>
    <property type="match status" value="1"/>
</dbReference>
<dbReference type="Gene3D" id="3.40.50.300">
    <property type="entry name" value="P-loop containing nucleotide triphosphate hydrolases"/>
    <property type="match status" value="2"/>
</dbReference>
<protein>
    <submittedName>
        <fullName evidence="3">DUF3427 domain-containing protein</fullName>
    </submittedName>
</protein>
<dbReference type="Pfam" id="PF13091">
    <property type="entry name" value="PLDc_2"/>
    <property type="match status" value="1"/>
</dbReference>
<organism evidence="3 4">
    <name type="scientific">Flavobacterium myungsuense</name>
    <dbReference type="NCBI Taxonomy" id="651823"/>
    <lineage>
        <taxon>Bacteria</taxon>
        <taxon>Pseudomonadati</taxon>
        <taxon>Bacteroidota</taxon>
        <taxon>Flavobacteriia</taxon>
        <taxon>Flavobacteriales</taxon>
        <taxon>Flavobacteriaceae</taxon>
        <taxon>Flavobacterium</taxon>
    </lineage>
</organism>
<dbReference type="Pfam" id="PF11907">
    <property type="entry name" value="DUF3427"/>
    <property type="match status" value="1"/>
</dbReference>
<evidence type="ECO:0000313" key="4">
    <source>
        <dbReference type="Proteomes" id="UP001597051"/>
    </source>
</evidence>
<dbReference type="PROSITE" id="PS51194">
    <property type="entry name" value="HELICASE_CTER"/>
    <property type="match status" value="1"/>
</dbReference>
<dbReference type="SMART" id="SM00490">
    <property type="entry name" value="HELICc"/>
    <property type="match status" value="1"/>
</dbReference>
<dbReference type="EMBL" id="JBHTIZ010000024">
    <property type="protein sequence ID" value="MFD0984669.1"/>
    <property type="molecule type" value="Genomic_DNA"/>
</dbReference>
<dbReference type="InterPro" id="IPR025202">
    <property type="entry name" value="PLD-like_dom"/>
</dbReference>
<dbReference type="InterPro" id="IPR052511">
    <property type="entry name" value="ATP-dep_Helicase"/>
</dbReference>
<dbReference type="InterPro" id="IPR014001">
    <property type="entry name" value="Helicase_ATP-bd"/>
</dbReference>
<gene>
    <name evidence="3" type="ORF">ACFQ0S_09305</name>
</gene>
<reference evidence="4" key="1">
    <citation type="journal article" date="2019" name="Int. J. Syst. Evol. Microbiol.">
        <title>The Global Catalogue of Microorganisms (GCM) 10K type strain sequencing project: providing services to taxonomists for standard genome sequencing and annotation.</title>
        <authorList>
            <consortium name="The Broad Institute Genomics Platform"/>
            <consortium name="The Broad Institute Genome Sequencing Center for Infectious Disease"/>
            <person name="Wu L."/>
            <person name="Ma J."/>
        </authorList>
    </citation>
    <scope>NUCLEOTIDE SEQUENCE [LARGE SCALE GENOMIC DNA]</scope>
    <source>
        <strain evidence="4">CECT 7649</strain>
    </source>
</reference>
<dbReference type="PANTHER" id="PTHR47962">
    <property type="entry name" value="ATP-DEPENDENT HELICASE LHR-RELATED-RELATED"/>
    <property type="match status" value="1"/>
</dbReference>
<evidence type="ECO:0000259" key="2">
    <source>
        <dbReference type="PROSITE" id="PS51194"/>
    </source>
</evidence>
<dbReference type="Pfam" id="PF00271">
    <property type="entry name" value="Helicase_C"/>
    <property type="match status" value="1"/>
</dbReference>
<name>A0ABW3J2V6_9FLAO</name>
<dbReference type="InterPro" id="IPR021835">
    <property type="entry name" value="DUF3427"/>
</dbReference>
<dbReference type="InterPro" id="IPR006935">
    <property type="entry name" value="Helicase/UvrB_N"/>
</dbReference>
<proteinExistence type="predicted"/>
<dbReference type="InterPro" id="IPR001650">
    <property type="entry name" value="Helicase_C-like"/>
</dbReference>
<evidence type="ECO:0000259" key="1">
    <source>
        <dbReference type="PROSITE" id="PS51192"/>
    </source>
</evidence>
<dbReference type="RefSeq" id="WP_379758467.1">
    <property type="nucleotide sequence ID" value="NZ_JBHSYB010000064.1"/>
</dbReference>
<dbReference type="Gene3D" id="3.30.870.10">
    <property type="entry name" value="Endonuclease Chain A"/>
    <property type="match status" value="1"/>
</dbReference>
<sequence>MNQGIYEELVTKVINYKLNELNKDTFQVKKTPIDKAEAAQILSQHIGKTIRHAFTLIKGEDVLETQIEIANKIILFLKEELKKEEFEDDLIETEGKILKAVFTKIDAHFTDLDLRLKEITPYTRLIHSELFTGGNSGTTLESELRKEILSSDKIDLLVSFIKWKGIRILERELREFTERGGKLRVITTTYIGATDAKAVEFLASLENTEVKVSYNTGNERLHAKAYLFQRNTGFHTGYIGSSNFSRSALTDGLEWNLKITTKEVGHIIDKFKKTFEAYWQNPEFELYNQNIHSVKLIEALKQGKFSKEYTFTTSYFDIKPFHYQNEIIEKLEVERIVHNRYRNLLVAATGTGKTVISAFDYKNFRSNSKSSKLLFVAHRKEILQQAKATFQGVLKDNNFGDLWVDGLEPNSTEYVFASVQTLNNRLKEIKLSPEYYDFIIIDEVHHISASTYRPILNYFKPVVLLGLTATPERMDGEDILADFCNRIAAEIRLPEALNKKLLSPFQYFGITDSIDLTNVKWEKGKYVASELTSLYTKNDVRVGEIITNLDKYTNDLNEVRAIGFCVTIEHATFMAEKFNLAGLKAQFLTAKNSIERDRIREQFKRKEFNYLFVVDIFNEGVDIPEIDTVLFLRPTESLTVFLQQLGRGLRLADGKDCLTVLDFVGNSRPEYDFESKFRALIGKTTTSVQKEIEDDFPHLPLGCSIVLEKKTKETILENIKKATSLNINQLITKIRNFQHQTTLPLTLNNFIDLNHISIETIYKKGTWSRLCQLAGVINDFEITNEKQIFSTISKKWLSTNSTSYFNFILKIAKQGFNFNLNKFDENEKAMLLMLHYDVWQNHGLFQSLEESIKTIGKNKILVNEIIEVLEILIDRVDFKEIEIQLPFKQPLKVHARYTRDQILAAFGLSTFERKSPSREGVAENIDLNTELLFINLIKSEENFSPTTMYDDYAISETLFHWQSQNSSRPDIGKGLSYIKHQENAKKILLFVREKASDEKGNTMGYVFIGEGNFKENEGEKPMNIKWELNEPIPNYLWAASAKMSVG</sequence>
<dbReference type="Proteomes" id="UP001597051">
    <property type="component" value="Unassembled WGS sequence"/>
</dbReference>
<dbReference type="CDD" id="cd18799">
    <property type="entry name" value="SF2_C_EcoAI-like"/>
    <property type="match status" value="1"/>
</dbReference>
<dbReference type="Pfam" id="PF04851">
    <property type="entry name" value="ResIII"/>
    <property type="match status" value="1"/>
</dbReference>
<dbReference type="SUPFAM" id="SSF52540">
    <property type="entry name" value="P-loop containing nucleoside triphosphate hydrolases"/>
    <property type="match status" value="1"/>
</dbReference>
<keyword evidence="4" id="KW-1185">Reference proteome</keyword>